<evidence type="ECO:0000313" key="7">
    <source>
        <dbReference type="Proteomes" id="UP000284706"/>
    </source>
</evidence>
<feature type="compositionally biased region" description="Basic and acidic residues" evidence="4">
    <location>
        <begin position="528"/>
        <end position="556"/>
    </location>
</feature>
<evidence type="ECO:0000256" key="4">
    <source>
        <dbReference type="SAM" id="MobiDB-lite"/>
    </source>
</evidence>
<dbReference type="Pfam" id="PF02902">
    <property type="entry name" value="Peptidase_C48"/>
    <property type="match status" value="1"/>
</dbReference>
<evidence type="ECO:0000313" key="6">
    <source>
        <dbReference type="EMBL" id="PPR03038.1"/>
    </source>
</evidence>
<feature type="region of interest" description="Disordered" evidence="4">
    <location>
        <begin position="1094"/>
        <end position="1125"/>
    </location>
</feature>
<sequence>MEIPLPFRLELLPSPDLSVSQFLAYRLPNQLQEALTSTTSFWSNQEVDVPETELLSSLRKFPIPSSALSEALQDPPTHVKSLLYAHLTPSDSAARRYPLWVARYWYEVTHLQRFAKGPWVKAEAWLTSNRNSYRSPDRRYLCESVQRLLLSVPWAGLVQGFSNAEPRVALATYLSNSWLTTTHIDQQLDLLRRHLFRHESTITCEVVGPRFLQRLNDIRVSSPKDYGPTSNRDRHIWTVGEELRSGLRTRLCGVVNVGNDHWVAVAIDTAQRKIFLGDSLGGDGSSYLQESLRWWMEVHVKGTFVFDTLPITRQMDSFSCGIMAVNAVKCFAAPTFSLISANRVSEERLSAFLAVAEDDVNATATVGDSFIPPGYCVTSKMQPAGDEGVFFLRDLVLMPTAAAIPQLAIQPTAPVTPQQPTAILPPLSPWSPPPPPLPTSSTLTVPEKPVPSSSARRSRSEADLRKRDPGSRETLKQQDLFKWVKTGVSAEEAEASRKRRDAYMDEINAGQASEDQEDQGGRAKRRKTELATLRKQEQRKRERERDIASGRRDANGKLKKAKSLHLVSESASQAVNVAEVSRPNRAFKEDIRQERGKVGRPRLHQYKAAILTNWMTPLVWSIINRVAEQCKPAMSPAEIVRELKKRDPILFAKLAPQTLGAWIDRKQDPPAWSIRTLERVEDANRPGGVKTRVGALTNDIQVPYPEVSEEFLRSIEQLREAHVALTCTTIRGLLIAHLQHHIPQIFTTPSPDGTLFRCSEAFVRKLVHRSLGWTIRRSTRAGRKIPPNAEDILSKAFLRVAHVVKHEDILSYLIANSDQTQVTLAQGANLTYAKIGSAQVSTLGSDEKRAITVLVTLTNDGTVLPFQAIYKGSTNASLPKKDAKGMQEAVAAGFLFESSKTSTYWSTQATMRNFVEKILAPHFEAVKVRHGLPSCQKSLWLIDCWSVHRSDEFLTWIAVHHSTIIVLFVPAGLTGLFQPCDVGFQRIFKHSLKLSAHNDVVHEVLDQLKAGKTVSDVKVDTTLAVLRDRTVNWLWTAFKALNKPETVKKAWQMCSAGKFNLSYESLTSHEARQALRELPQTDPEFFAELTQPRTRATVPTLSPEQIEVEDAAPSSDSTPDDDSDVPLTELIAYQAETQVEPASEVPAVEVAEEVYVADESGGLVSTAEAEETLVEAVGAEIIDATPVSSSGRVRRTRRLNVRYHNEWWHDHADEDEDADG</sequence>
<evidence type="ECO:0000256" key="2">
    <source>
        <dbReference type="ARBA" id="ARBA00022670"/>
    </source>
</evidence>
<feature type="compositionally biased region" description="Polar residues" evidence="4">
    <location>
        <begin position="1094"/>
        <end position="1103"/>
    </location>
</feature>
<dbReference type="STRING" id="231916.A0A409YJ76"/>
<dbReference type="GO" id="GO:0008234">
    <property type="term" value="F:cysteine-type peptidase activity"/>
    <property type="evidence" value="ECO:0007669"/>
    <property type="project" value="InterPro"/>
</dbReference>
<comment type="similarity">
    <text evidence="1">Belongs to the peptidase C48 family.</text>
</comment>
<dbReference type="Pfam" id="PF03184">
    <property type="entry name" value="DDE_1"/>
    <property type="match status" value="1"/>
</dbReference>
<comment type="caution">
    <text evidence="6">The sequence shown here is derived from an EMBL/GenBank/DDBJ whole genome shotgun (WGS) entry which is preliminary data.</text>
</comment>
<proteinExistence type="inferred from homology"/>
<evidence type="ECO:0000256" key="1">
    <source>
        <dbReference type="ARBA" id="ARBA00005234"/>
    </source>
</evidence>
<dbReference type="InterPro" id="IPR038765">
    <property type="entry name" value="Papain-like_cys_pep_sf"/>
</dbReference>
<dbReference type="GO" id="GO:0006508">
    <property type="term" value="P:proteolysis"/>
    <property type="evidence" value="ECO:0007669"/>
    <property type="project" value="UniProtKB-KW"/>
</dbReference>
<dbReference type="PROSITE" id="PS50600">
    <property type="entry name" value="ULP_PROTEASE"/>
    <property type="match status" value="1"/>
</dbReference>
<dbReference type="InParanoid" id="A0A409YJ76"/>
<feature type="domain" description="Ubiquitin-like protease family profile" evidence="5">
    <location>
        <begin position="131"/>
        <end position="331"/>
    </location>
</feature>
<keyword evidence="2" id="KW-0645">Protease</keyword>
<protein>
    <recommendedName>
        <fullName evidence="5">Ubiquitin-like protease family profile domain-containing protein</fullName>
    </recommendedName>
</protein>
<evidence type="ECO:0000259" key="5">
    <source>
        <dbReference type="PROSITE" id="PS50600"/>
    </source>
</evidence>
<gene>
    <name evidence="6" type="ORF">CVT26_004573</name>
</gene>
<evidence type="ECO:0000256" key="3">
    <source>
        <dbReference type="ARBA" id="ARBA00022801"/>
    </source>
</evidence>
<accession>A0A409YJ76</accession>
<keyword evidence="3" id="KW-0378">Hydrolase</keyword>
<dbReference type="GO" id="GO:0019783">
    <property type="term" value="F:ubiquitin-like protein peptidase activity"/>
    <property type="evidence" value="ECO:0007669"/>
    <property type="project" value="UniProtKB-ARBA"/>
</dbReference>
<feature type="region of interest" description="Disordered" evidence="4">
    <location>
        <begin position="508"/>
        <end position="562"/>
    </location>
</feature>
<organism evidence="6 7">
    <name type="scientific">Gymnopilus dilepis</name>
    <dbReference type="NCBI Taxonomy" id="231916"/>
    <lineage>
        <taxon>Eukaryota</taxon>
        <taxon>Fungi</taxon>
        <taxon>Dikarya</taxon>
        <taxon>Basidiomycota</taxon>
        <taxon>Agaricomycotina</taxon>
        <taxon>Agaricomycetes</taxon>
        <taxon>Agaricomycetidae</taxon>
        <taxon>Agaricales</taxon>
        <taxon>Agaricineae</taxon>
        <taxon>Hymenogastraceae</taxon>
        <taxon>Gymnopilus</taxon>
    </lineage>
</organism>
<dbReference type="OrthoDB" id="3341102at2759"/>
<dbReference type="GO" id="GO:0003676">
    <property type="term" value="F:nucleic acid binding"/>
    <property type="evidence" value="ECO:0007669"/>
    <property type="project" value="InterPro"/>
</dbReference>
<dbReference type="EMBL" id="NHYE01000785">
    <property type="protein sequence ID" value="PPR03038.1"/>
    <property type="molecule type" value="Genomic_DNA"/>
</dbReference>
<dbReference type="InterPro" id="IPR004875">
    <property type="entry name" value="DDE_SF_endonuclease_dom"/>
</dbReference>
<dbReference type="InterPro" id="IPR003653">
    <property type="entry name" value="Peptidase_C48_C"/>
</dbReference>
<dbReference type="AlphaFoldDB" id="A0A409YJ76"/>
<dbReference type="SUPFAM" id="SSF54001">
    <property type="entry name" value="Cysteine proteinases"/>
    <property type="match status" value="1"/>
</dbReference>
<dbReference type="Gene3D" id="3.40.395.10">
    <property type="entry name" value="Adenoviral Proteinase, Chain A"/>
    <property type="match status" value="1"/>
</dbReference>
<name>A0A409YJ76_9AGAR</name>
<feature type="compositionally biased region" description="Low complexity" evidence="4">
    <location>
        <begin position="415"/>
        <end position="425"/>
    </location>
</feature>
<feature type="compositionally biased region" description="Pro residues" evidence="4">
    <location>
        <begin position="426"/>
        <end position="438"/>
    </location>
</feature>
<feature type="compositionally biased region" description="Basic and acidic residues" evidence="4">
    <location>
        <begin position="458"/>
        <end position="476"/>
    </location>
</feature>
<feature type="region of interest" description="Disordered" evidence="4">
    <location>
        <begin position="415"/>
        <end position="478"/>
    </location>
</feature>
<dbReference type="Proteomes" id="UP000284706">
    <property type="component" value="Unassembled WGS sequence"/>
</dbReference>
<reference evidence="6 7" key="1">
    <citation type="journal article" date="2018" name="Evol. Lett.">
        <title>Horizontal gene cluster transfer increased hallucinogenic mushroom diversity.</title>
        <authorList>
            <person name="Reynolds H.T."/>
            <person name="Vijayakumar V."/>
            <person name="Gluck-Thaler E."/>
            <person name="Korotkin H.B."/>
            <person name="Matheny P.B."/>
            <person name="Slot J.C."/>
        </authorList>
    </citation>
    <scope>NUCLEOTIDE SEQUENCE [LARGE SCALE GENOMIC DNA]</scope>
    <source>
        <strain evidence="6 7">SRW20</strain>
    </source>
</reference>
<keyword evidence="7" id="KW-1185">Reference proteome</keyword>